<dbReference type="GO" id="GO:0005829">
    <property type="term" value="C:cytosol"/>
    <property type="evidence" value="ECO:0007669"/>
    <property type="project" value="TreeGrafter"/>
</dbReference>
<dbReference type="HOGENOM" id="CLU_024839_0_1_7"/>
<dbReference type="Pfam" id="PF10609">
    <property type="entry name" value="ParA"/>
    <property type="match status" value="1"/>
</dbReference>
<dbReference type="CDD" id="cd02037">
    <property type="entry name" value="Mrp_NBP35"/>
    <property type="match status" value="1"/>
</dbReference>
<proteinExistence type="inferred from homology"/>
<keyword evidence="3 6" id="KW-0067">ATP-binding</keyword>
<dbReference type="PANTHER" id="PTHR23264:SF19">
    <property type="entry name" value="CYTOSOLIC FE-S CLUSTER ASSEMBLY FACTOR NUBP2"/>
    <property type="match status" value="1"/>
</dbReference>
<comment type="subunit">
    <text evidence="6">Homodimer.</text>
</comment>
<gene>
    <name evidence="8" type="ordered locus">Glov_1689</name>
</gene>
<keyword evidence="1 6" id="KW-0479">Metal-binding</keyword>
<dbReference type="GO" id="GO:0016226">
    <property type="term" value="P:iron-sulfur cluster assembly"/>
    <property type="evidence" value="ECO:0007669"/>
    <property type="project" value="InterPro"/>
</dbReference>
<dbReference type="GO" id="GO:0140663">
    <property type="term" value="F:ATP-dependent FeS chaperone activity"/>
    <property type="evidence" value="ECO:0007669"/>
    <property type="project" value="InterPro"/>
</dbReference>
<protein>
    <recommendedName>
        <fullName evidence="6">Iron-sulfur cluster carrier protein</fullName>
    </recommendedName>
</protein>
<evidence type="ECO:0000256" key="7">
    <source>
        <dbReference type="SAM" id="MobiDB-lite"/>
    </source>
</evidence>
<feature type="region of interest" description="Disordered" evidence="7">
    <location>
        <begin position="1"/>
        <end position="41"/>
    </location>
</feature>
<dbReference type="KEGG" id="glo:Glov_1689"/>
<keyword evidence="9" id="KW-1185">Reference proteome</keyword>
<dbReference type="InterPro" id="IPR027417">
    <property type="entry name" value="P-loop_NTPase"/>
</dbReference>
<dbReference type="AlphaFoldDB" id="B3EAG7"/>
<evidence type="ECO:0000256" key="2">
    <source>
        <dbReference type="ARBA" id="ARBA00022741"/>
    </source>
</evidence>
<dbReference type="SUPFAM" id="SSF52540">
    <property type="entry name" value="P-loop containing nucleoside triphosphate hydrolases"/>
    <property type="match status" value="1"/>
</dbReference>
<accession>B3EAG7</accession>
<reference evidence="8 9" key="1">
    <citation type="submission" date="2008-05" db="EMBL/GenBank/DDBJ databases">
        <title>Complete sequence of chromosome of Geobacter lovleyi SZ.</title>
        <authorList>
            <consortium name="US DOE Joint Genome Institute"/>
            <person name="Lucas S."/>
            <person name="Copeland A."/>
            <person name="Lapidus A."/>
            <person name="Glavina del Rio T."/>
            <person name="Dalin E."/>
            <person name="Tice H."/>
            <person name="Bruce D."/>
            <person name="Goodwin L."/>
            <person name="Pitluck S."/>
            <person name="Chertkov O."/>
            <person name="Meincke L."/>
            <person name="Brettin T."/>
            <person name="Detter J.C."/>
            <person name="Han C."/>
            <person name="Tapia R."/>
            <person name="Kuske C.R."/>
            <person name="Schmutz J."/>
            <person name="Larimer F."/>
            <person name="Land M."/>
            <person name="Hauser L."/>
            <person name="Kyrpides N."/>
            <person name="Mikhailova N."/>
            <person name="Sung Y."/>
            <person name="Fletcher K.E."/>
            <person name="Ritalahti K.M."/>
            <person name="Loeffler F.E."/>
            <person name="Richardson P."/>
        </authorList>
    </citation>
    <scope>NUCLEOTIDE SEQUENCE [LARGE SCALE GENOMIC DNA]</scope>
    <source>
        <strain evidence="9">ATCC BAA-1151 / DSM 17278 / SZ</strain>
    </source>
</reference>
<dbReference type="OrthoDB" id="9809679at2"/>
<dbReference type="InterPro" id="IPR019591">
    <property type="entry name" value="Mrp/NBP35_ATP-bd"/>
</dbReference>
<evidence type="ECO:0000313" key="8">
    <source>
        <dbReference type="EMBL" id="ACD95405.1"/>
    </source>
</evidence>
<dbReference type="PANTHER" id="PTHR23264">
    <property type="entry name" value="NUCLEOTIDE-BINDING PROTEIN NBP35 YEAST -RELATED"/>
    <property type="match status" value="1"/>
</dbReference>
<keyword evidence="2 6" id="KW-0547">Nucleotide-binding</keyword>
<evidence type="ECO:0000256" key="6">
    <source>
        <dbReference type="HAMAP-Rule" id="MF_02040"/>
    </source>
</evidence>
<dbReference type="GO" id="GO:0051536">
    <property type="term" value="F:iron-sulfur cluster binding"/>
    <property type="evidence" value="ECO:0007669"/>
    <property type="project" value="UniProtKB-UniRule"/>
</dbReference>
<keyword evidence="4 6" id="KW-0408">Iron</keyword>
<dbReference type="HAMAP" id="MF_02040">
    <property type="entry name" value="Mrp_NBP35"/>
    <property type="match status" value="1"/>
</dbReference>
<dbReference type="InterPro" id="IPR000808">
    <property type="entry name" value="Mrp-like_CS"/>
</dbReference>
<keyword evidence="5 6" id="KW-0411">Iron-sulfur</keyword>
<dbReference type="RefSeq" id="WP_012469745.1">
    <property type="nucleotide sequence ID" value="NC_010814.1"/>
</dbReference>
<dbReference type="GO" id="GO:0005524">
    <property type="term" value="F:ATP binding"/>
    <property type="evidence" value="ECO:0007669"/>
    <property type="project" value="UniProtKB-UniRule"/>
</dbReference>
<dbReference type="Gene3D" id="3.40.50.300">
    <property type="entry name" value="P-loop containing nucleotide triphosphate hydrolases"/>
    <property type="match status" value="1"/>
</dbReference>
<feature type="binding site" evidence="6">
    <location>
        <begin position="64"/>
        <end position="71"/>
    </location>
    <ligand>
        <name>ATP</name>
        <dbReference type="ChEBI" id="CHEBI:30616"/>
    </ligand>
</feature>
<dbReference type="EMBL" id="CP001089">
    <property type="protein sequence ID" value="ACD95405.1"/>
    <property type="molecule type" value="Genomic_DNA"/>
</dbReference>
<dbReference type="InterPro" id="IPR033756">
    <property type="entry name" value="YlxH/NBP35"/>
</dbReference>
<keyword evidence="6" id="KW-0378">Hydrolase</keyword>
<dbReference type="eggNOG" id="COG0489">
    <property type="taxonomic scope" value="Bacteria"/>
</dbReference>
<evidence type="ECO:0000256" key="3">
    <source>
        <dbReference type="ARBA" id="ARBA00022840"/>
    </source>
</evidence>
<evidence type="ECO:0000313" key="9">
    <source>
        <dbReference type="Proteomes" id="UP000002420"/>
    </source>
</evidence>
<evidence type="ECO:0000256" key="4">
    <source>
        <dbReference type="ARBA" id="ARBA00023004"/>
    </source>
</evidence>
<dbReference type="GO" id="GO:0046872">
    <property type="term" value="F:metal ion binding"/>
    <property type="evidence" value="ECO:0007669"/>
    <property type="project" value="UniProtKB-KW"/>
</dbReference>
<comment type="similarity">
    <text evidence="6">Belongs to the Mrp/NBP35 ATP-binding proteins family.</text>
</comment>
<evidence type="ECO:0000256" key="5">
    <source>
        <dbReference type="ARBA" id="ARBA00023014"/>
    </source>
</evidence>
<dbReference type="GO" id="GO:0016887">
    <property type="term" value="F:ATP hydrolysis activity"/>
    <property type="evidence" value="ECO:0007669"/>
    <property type="project" value="UniProtKB-UniRule"/>
</dbReference>
<comment type="function">
    <text evidence="6">Binds and transfers iron-sulfur (Fe-S) clusters to target apoproteins. Can hydrolyze ATP.</text>
</comment>
<evidence type="ECO:0000256" key="1">
    <source>
        <dbReference type="ARBA" id="ARBA00022723"/>
    </source>
</evidence>
<dbReference type="STRING" id="398767.Glov_1689"/>
<name>B3EAG7_TRIL1</name>
<dbReference type="PROSITE" id="PS01215">
    <property type="entry name" value="MRP"/>
    <property type="match status" value="1"/>
</dbReference>
<feature type="compositionally biased region" description="Low complexity" evidence="7">
    <location>
        <begin position="1"/>
        <end position="32"/>
    </location>
</feature>
<dbReference type="Proteomes" id="UP000002420">
    <property type="component" value="Chromosome"/>
</dbReference>
<organism evidence="8 9">
    <name type="scientific">Trichlorobacter lovleyi (strain ATCC BAA-1151 / DSM 17278 / SZ)</name>
    <name type="common">Geobacter lovleyi</name>
    <dbReference type="NCBI Taxonomy" id="398767"/>
    <lineage>
        <taxon>Bacteria</taxon>
        <taxon>Pseudomonadati</taxon>
        <taxon>Thermodesulfobacteriota</taxon>
        <taxon>Desulfuromonadia</taxon>
        <taxon>Geobacterales</taxon>
        <taxon>Geobacteraceae</taxon>
        <taxon>Trichlorobacter</taxon>
    </lineage>
</organism>
<dbReference type="FunFam" id="3.40.50.300:FF:001119">
    <property type="entry name" value="Iron-sulfur cluster carrier protein"/>
    <property type="match status" value="1"/>
</dbReference>
<sequence length="308" mass="32754">MDAAQQQTPQQEQSCPPSACESCSSSSCSATSKKLTETEQEFEDRRRLASRLCRIKHKIVVLSGKGGVGKSTVAVNLAMGLHLAGKKVGLLDVDIHGPSVPTMLGLEKSQVLEGNGELVPVDLNGMKVISLGFFLKEQDEAVIWRGAMKTGVITQFIRDVAWGDLDYLIVDSPPGTGDEPLSVCQTLEDADGAVIVTTPQKVAAVDVRKSISFCRQINLPVLGVIENMNGFVCPKCGELTAVFQSGGGKLMADDMGVPFLGSVPIDPRISEAGDSGVAFLQRYADSTTAGLFQSLIIPVMEELEAAQL</sequence>